<reference evidence="2 3" key="1">
    <citation type="submission" date="2024-09" db="EMBL/GenBank/DDBJ databases">
        <authorList>
            <person name="Sun Q."/>
            <person name="Mori K."/>
        </authorList>
    </citation>
    <scope>NUCLEOTIDE SEQUENCE [LARGE SCALE GENOMIC DNA]</scope>
    <source>
        <strain evidence="2 3">NCAIM B.02610</strain>
    </source>
</reference>
<dbReference type="Pfam" id="PF06335">
    <property type="entry name" value="DUF1054"/>
    <property type="match status" value="1"/>
</dbReference>
<comment type="caution">
    <text evidence="2">The sequence shown here is derived from an EMBL/GenBank/DDBJ whole genome shotgun (WGS) entry which is preliminary data.</text>
</comment>
<dbReference type="RefSeq" id="WP_335959076.1">
    <property type="nucleotide sequence ID" value="NZ_JAXBLX010000004.1"/>
</dbReference>
<dbReference type="Proteomes" id="UP001589838">
    <property type="component" value="Unassembled WGS sequence"/>
</dbReference>
<dbReference type="SUPFAM" id="SSF142913">
    <property type="entry name" value="YktB/PF0168-like"/>
    <property type="match status" value="1"/>
</dbReference>
<evidence type="ECO:0000313" key="2">
    <source>
        <dbReference type="EMBL" id="MFC0470576.1"/>
    </source>
</evidence>
<name>A0ABV6KB90_9BACI</name>
<dbReference type="PIRSF" id="PIRSF021332">
    <property type="entry name" value="DUF1054"/>
    <property type="match status" value="1"/>
</dbReference>
<evidence type="ECO:0000313" key="3">
    <source>
        <dbReference type="Proteomes" id="UP001589838"/>
    </source>
</evidence>
<sequence>MSLNGFTMSDFDVFNIEGLEARMEAIQSKIQPKFKELGDLLTNDLSILAGNEMYLHIARHARRKVNPPNDTWLAICHDKRGYKKHPHFQLGLFDDHLFIWFALIYEAPNKANIAESLLTNSNLIMDLPNDFVISLDHMKKEATLIGTMNESDLIADLERLRDVKKAEFLVGRHLQPNSPILKNGQTLLDFTKDTYEQLLPIYQKAMEQS</sequence>
<dbReference type="InterPro" id="IPR009403">
    <property type="entry name" value="UPF0637"/>
</dbReference>
<evidence type="ECO:0000256" key="1">
    <source>
        <dbReference type="HAMAP-Rule" id="MF_01851"/>
    </source>
</evidence>
<dbReference type="EMBL" id="JBHLUX010000024">
    <property type="protein sequence ID" value="MFC0470576.1"/>
    <property type="molecule type" value="Genomic_DNA"/>
</dbReference>
<dbReference type="HAMAP" id="MF_01851">
    <property type="entry name" value="UPF0637"/>
    <property type="match status" value="1"/>
</dbReference>
<keyword evidence="3" id="KW-1185">Reference proteome</keyword>
<comment type="similarity">
    <text evidence="1">Belongs to the UPF0637 family.</text>
</comment>
<gene>
    <name evidence="2" type="ORF">ACFFHM_08720</name>
</gene>
<accession>A0ABV6KB90</accession>
<protein>
    <recommendedName>
        <fullName evidence="1">UPF0637 protein ACFFHM_08720</fullName>
    </recommendedName>
</protein>
<proteinExistence type="inferred from homology"/>
<dbReference type="Gene3D" id="3.30.930.20">
    <property type="entry name" value="Protein of unknown function DUF1054"/>
    <property type="match status" value="1"/>
</dbReference>
<organism evidence="2 3">
    <name type="scientific">Halalkalibacter kiskunsagensis</name>
    <dbReference type="NCBI Taxonomy" id="1548599"/>
    <lineage>
        <taxon>Bacteria</taxon>
        <taxon>Bacillati</taxon>
        <taxon>Bacillota</taxon>
        <taxon>Bacilli</taxon>
        <taxon>Bacillales</taxon>
        <taxon>Bacillaceae</taxon>
        <taxon>Halalkalibacter</taxon>
    </lineage>
</organism>
<dbReference type="InterPro" id="IPR053707">
    <property type="entry name" value="UPF0637_domain_sf"/>
</dbReference>